<keyword evidence="2" id="KW-1185">Reference proteome</keyword>
<dbReference type="EMBL" id="BJVS01000002">
    <property type="protein sequence ID" value="GEL52743.1"/>
    <property type="molecule type" value="Genomic_DNA"/>
</dbReference>
<reference evidence="1 2" key="1">
    <citation type="submission" date="2019-07" db="EMBL/GenBank/DDBJ databases">
        <title>Whole genome shotgun sequence of Asaia bogorensis NBRC 16594.</title>
        <authorList>
            <person name="Hosoyama A."/>
            <person name="Uohara A."/>
            <person name="Ohji S."/>
            <person name="Ichikawa N."/>
        </authorList>
    </citation>
    <scope>NUCLEOTIDE SEQUENCE [LARGE SCALE GENOMIC DNA]</scope>
    <source>
        <strain evidence="1 2">NBRC 16594</strain>
    </source>
</reference>
<name>A0AAN4R0X3_9PROT</name>
<protein>
    <submittedName>
        <fullName evidence="1">Uncharacterized protein</fullName>
    </submittedName>
</protein>
<gene>
    <name evidence="1" type="ORF">ABO01nite_07500</name>
</gene>
<comment type="caution">
    <text evidence="1">The sequence shown here is derived from an EMBL/GenBank/DDBJ whole genome shotgun (WGS) entry which is preliminary data.</text>
</comment>
<proteinExistence type="predicted"/>
<dbReference type="KEGG" id="abg:Asbog_00077"/>
<accession>A0AAN4R0X3</accession>
<dbReference type="Proteomes" id="UP000321287">
    <property type="component" value="Unassembled WGS sequence"/>
</dbReference>
<evidence type="ECO:0000313" key="1">
    <source>
        <dbReference type="EMBL" id="GEL52743.1"/>
    </source>
</evidence>
<organism evidence="1 2">
    <name type="scientific">Asaia bogorensis NBRC 16594</name>
    <dbReference type="NCBI Taxonomy" id="1231624"/>
    <lineage>
        <taxon>Bacteria</taxon>
        <taxon>Pseudomonadati</taxon>
        <taxon>Pseudomonadota</taxon>
        <taxon>Alphaproteobacteria</taxon>
        <taxon>Acetobacterales</taxon>
        <taxon>Acetobacteraceae</taxon>
        <taxon>Asaia</taxon>
    </lineage>
</organism>
<dbReference type="AlphaFoldDB" id="A0AAN4R0X3"/>
<evidence type="ECO:0000313" key="2">
    <source>
        <dbReference type="Proteomes" id="UP000321287"/>
    </source>
</evidence>
<sequence>MPKTRTRRHLSYTAPPVGMRFAARKTLERIHIAPVLTKADMRQTEPQALVSKQAIWAITSDLR</sequence>